<dbReference type="GO" id="GO:0015679">
    <property type="term" value="P:plasma membrane copper ion transport"/>
    <property type="evidence" value="ECO:0007669"/>
    <property type="project" value="TreeGrafter"/>
</dbReference>
<dbReference type="PANTHER" id="PTHR30097:SF4">
    <property type="entry name" value="SLR6042 PROTEIN"/>
    <property type="match status" value="1"/>
</dbReference>
<dbReference type="Proteomes" id="UP001238163">
    <property type="component" value="Unassembled WGS sequence"/>
</dbReference>
<keyword evidence="10" id="KW-1185">Reference proteome</keyword>
<proteinExistence type="inferred from homology"/>
<dbReference type="Pfam" id="PF25975">
    <property type="entry name" value="CzcB_C"/>
    <property type="match status" value="1"/>
</dbReference>
<organism evidence="9 10">
    <name type="scientific">Oligosphaera ethanolica</name>
    <dbReference type="NCBI Taxonomy" id="760260"/>
    <lineage>
        <taxon>Bacteria</taxon>
        <taxon>Pseudomonadati</taxon>
        <taxon>Lentisphaerota</taxon>
        <taxon>Oligosphaeria</taxon>
        <taxon>Oligosphaerales</taxon>
        <taxon>Oligosphaeraceae</taxon>
        <taxon>Oligosphaera</taxon>
    </lineage>
</organism>
<dbReference type="InterPro" id="IPR058792">
    <property type="entry name" value="Beta-barrel_RND_2"/>
</dbReference>
<dbReference type="Pfam" id="PF25973">
    <property type="entry name" value="BSH_CzcB"/>
    <property type="match status" value="1"/>
</dbReference>
<keyword evidence="5" id="KW-0812">Transmembrane</keyword>
<dbReference type="Gene3D" id="2.40.30.170">
    <property type="match status" value="1"/>
</dbReference>
<evidence type="ECO:0000313" key="9">
    <source>
        <dbReference type="EMBL" id="MDQ0290887.1"/>
    </source>
</evidence>
<dbReference type="InterPro" id="IPR006143">
    <property type="entry name" value="RND_pump_MFP"/>
</dbReference>
<dbReference type="InterPro" id="IPR051909">
    <property type="entry name" value="MFP_Cation_Efflux"/>
</dbReference>
<reference evidence="9" key="1">
    <citation type="submission" date="2023-07" db="EMBL/GenBank/DDBJ databases">
        <title>Genomic Encyclopedia of Type Strains, Phase IV (KMG-IV): sequencing the most valuable type-strain genomes for metagenomic binning, comparative biology and taxonomic classification.</title>
        <authorList>
            <person name="Goeker M."/>
        </authorList>
    </citation>
    <scope>NUCLEOTIDE SEQUENCE</scope>
    <source>
        <strain evidence="9">DSM 24202</strain>
    </source>
</reference>
<evidence type="ECO:0000313" key="10">
    <source>
        <dbReference type="Proteomes" id="UP001238163"/>
    </source>
</evidence>
<protein>
    <submittedName>
        <fullName evidence="9">RND family efflux transporter MFP subunit</fullName>
    </submittedName>
</protein>
<keyword evidence="2" id="KW-0813">Transport</keyword>
<keyword evidence="5" id="KW-1133">Transmembrane helix</keyword>
<dbReference type="GO" id="GO:0030288">
    <property type="term" value="C:outer membrane-bounded periplasmic space"/>
    <property type="evidence" value="ECO:0007669"/>
    <property type="project" value="TreeGrafter"/>
</dbReference>
<evidence type="ECO:0000256" key="1">
    <source>
        <dbReference type="ARBA" id="ARBA00009477"/>
    </source>
</evidence>
<comment type="similarity">
    <text evidence="1">Belongs to the membrane fusion protein (MFP) (TC 8.A.1) family.</text>
</comment>
<evidence type="ECO:0000259" key="8">
    <source>
        <dbReference type="Pfam" id="PF25975"/>
    </source>
</evidence>
<dbReference type="AlphaFoldDB" id="A0AAE3VHS8"/>
<feature type="region of interest" description="Disordered" evidence="4">
    <location>
        <begin position="104"/>
        <end position="123"/>
    </location>
</feature>
<dbReference type="SUPFAM" id="SSF111369">
    <property type="entry name" value="HlyD-like secretion proteins"/>
    <property type="match status" value="1"/>
</dbReference>
<feature type="compositionally biased region" description="Basic and acidic residues" evidence="4">
    <location>
        <begin position="75"/>
        <end position="97"/>
    </location>
</feature>
<dbReference type="GO" id="GO:0060003">
    <property type="term" value="P:copper ion export"/>
    <property type="evidence" value="ECO:0007669"/>
    <property type="project" value="TreeGrafter"/>
</dbReference>
<dbReference type="Gene3D" id="2.40.420.20">
    <property type="match status" value="1"/>
</dbReference>
<dbReference type="GO" id="GO:0016020">
    <property type="term" value="C:membrane"/>
    <property type="evidence" value="ECO:0007669"/>
    <property type="project" value="InterPro"/>
</dbReference>
<accession>A0AAE3VHS8</accession>
<dbReference type="GO" id="GO:0022857">
    <property type="term" value="F:transmembrane transporter activity"/>
    <property type="evidence" value="ECO:0007669"/>
    <property type="project" value="InterPro"/>
</dbReference>
<dbReference type="RefSeq" id="WP_307262900.1">
    <property type="nucleotide sequence ID" value="NZ_JAUSVL010000001.1"/>
</dbReference>
<dbReference type="PANTHER" id="PTHR30097">
    <property type="entry name" value="CATION EFFLUX SYSTEM PROTEIN CUSB"/>
    <property type="match status" value="1"/>
</dbReference>
<dbReference type="SUPFAM" id="SSF51230">
    <property type="entry name" value="Single hybrid motif"/>
    <property type="match status" value="1"/>
</dbReference>
<feature type="coiled-coil region" evidence="3">
    <location>
        <begin position="250"/>
        <end position="287"/>
    </location>
</feature>
<evidence type="ECO:0000256" key="5">
    <source>
        <dbReference type="SAM" id="Phobius"/>
    </source>
</evidence>
<dbReference type="NCBIfam" id="TIGR01730">
    <property type="entry name" value="RND_mfp"/>
    <property type="match status" value="1"/>
</dbReference>
<feature type="domain" description="CzcB-like C-terminal circularly permuted SH3-like" evidence="8">
    <location>
        <begin position="490"/>
        <end position="550"/>
    </location>
</feature>
<dbReference type="InterPro" id="IPR011053">
    <property type="entry name" value="Single_hybrid_motif"/>
</dbReference>
<evidence type="ECO:0000256" key="3">
    <source>
        <dbReference type="SAM" id="Coils"/>
    </source>
</evidence>
<feature type="domain" description="CzcB-like barrel-sandwich hybrid" evidence="7">
    <location>
        <begin position="162"/>
        <end position="405"/>
    </location>
</feature>
<feature type="compositionally biased region" description="Basic and acidic residues" evidence="4">
    <location>
        <begin position="104"/>
        <end position="113"/>
    </location>
</feature>
<keyword evidence="3" id="KW-0175">Coiled coil</keyword>
<dbReference type="InterPro" id="IPR058647">
    <property type="entry name" value="BSH_CzcB-like"/>
</dbReference>
<feature type="compositionally biased region" description="Basic and acidic residues" evidence="4">
    <location>
        <begin position="54"/>
        <end position="68"/>
    </location>
</feature>
<evidence type="ECO:0000259" key="6">
    <source>
        <dbReference type="Pfam" id="PF25954"/>
    </source>
</evidence>
<feature type="transmembrane region" description="Helical" evidence="5">
    <location>
        <begin position="21"/>
        <end position="40"/>
    </location>
</feature>
<gene>
    <name evidence="9" type="ORF">J3R75_002994</name>
</gene>
<dbReference type="InterPro" id="IPR058649">
    <property type="entry name" value="CzcB_C"/>
</dbReference>
<evidence type="ECO:0000259" key="7">
    <source>
        <dbReference type="Pfam" id="PF25973"/>
    </source>
</evidence>
<comment type="caution">
    <text evidence="9">The sequence shown here is derived from an EMBL/GenBank/DDBJ whole genome shotgun (WGS) entry which is preliminary data.</text>
</comment>
<evidence type="ECO:0000256" key="4">
    <source>
        <dbReference type="SAM" id="MobiDB-lite"/>
    </source>
</evidence>
<dbReference type="GO" id="GO:0046914">
    <property type="term" value="F:transition metal ion binding"/>
    <property type="evidence" value="ECO:0007669"/>
    <property type="project" value="TreeGrafter"/>
</dbReference>
<sequence length="566" mass="59918">MTENQPNIAHGGHRKGLAGKIVIALLIIAAIATIGAKQALDNNNAGHAHGPDCTTDHDDHDDHAKDTKMAPANADHADHADHAKADSAHAEDDADHADHAEDAEDAHAGHDHGPGSGDASGGLTLSAAERRHAGIELAVAAGGDIAQEKLLRGQIVLNRERQAQITTPVAGVIAQMLVSEGDRVAAGQLLALLRSSELADMRLDYLSKLQQATLADRHAQRAELVQRNTQRLVTYLAEKPALAALADFSADDLGERLAQLVDAYSELEQLRLNAEREERLRQKAIGSEEDLLNAQTAYAKASAHYRALRDSAVYEERLAWESARADAQEKRFAANCAALRLRVAGENDEALSALAAMVDNAEALPPEADLARCEVRAAFAGTILSRSSTTGERVGADSALFTLADTSSVWVELLVYAQDLDGIAVGQNITICSVHRDDETRAPIRMISAVLDPATRAATVRAELTDTAGHWRPGAAVEARLRTNNTTYPVVVPRNAIQNIDGESVVFVPAGDAFTAQPVQLGPGDSERVAIASGLNAGTTYVAAGAYTLKAKLVTSALDPHAGHGH</sequence>
<evidence type="ECO:0000256" key="2">
    <source>
        <dbReference type="ARBA" id="ARBA00022448"/>
    </source>
</evidence>
<feature type="domain" description="CusB-like beta-barrel" evidence="6">
    <location>
        <begin position="408"/>
        <end position="483"/>
    </location>
</feature>
<dbReference type="EMBL" id="JAUSVL010000001">
    <property type="protein sequence ID" value="MDQ0290887.1"/>
    <property type="molecule type" value="Genomic_DNA"/>
</dbReference>
<name>A0AAE3VHS8_9BACT</name>
<dbReference type="Gene3D" id="2.40.50.100">
    <property type="match status" value="1"/>
</dbReference>
<feature type="region of interest" description="Disordered" evidence="4">
    <location>
        <begin position="51"/>
        <end position="97"/>
    </location>
</feature>
<dbReference type="Pfam" id="PF25954">
    <property type="entry name" value="Beta-barrel_RND_2"/>
    <property type="match status" value="1"/>
</dbReference>
<keyword evidence="5" id="KW-0472">Membrane</keyword>